<dbReference type="Pfam" id="PF12883">
    <property type="entry name" value="DUF3828"/>
    <property type="match status" value="1"/>
</dbReference>
<organism evidence="3 4">
    <name type="scientific">Pseudomonas nitroreducens</name>
    <dbReference type="NCBI Taxonomy" id="46680"/>
    <lineage>
        <taxon>Bacteria</taxon>
        <taxon>Pseudomonadati</taxon>
        <taxon>Pseudomonadota</taxon>
        <taxon>Gammaproteobacteria</taxon>
        <taxon>Pseudomonadales</taxon>
        <taxon>Pseudomonadaceae</taxon>
        <taxon>Pseudomonas</taxon>
    </lineage>
</organism>
<dbReference type="eggNOG" id="ENOG5032RGV">
    <property type="taxonomic scope" value="Bacteria"/>
</dbReference>
<dbReference type="Proteomes" id="UP000198145">
    <property type="component" value="Unassembled WGS sequence"/>
</dbReference>
<dbReference type="EMBL" id="NJBA01000003">
    <property type="protein sequence ID" value="OWP51200.1"/>
    <property type="molecule type" value="Genomic_DNA"/>
</dbReference>
<proteinExistence type="predicted"/>
<sequence length="185" mass="20122">MMPGCPMENPMACLRSAFALSLILLTLFDTSVAASTSVADTASAERFVRQLYASYSPDGPGVPNKTLKEEDVYDASLIALMKADQDAADGELGYLGGDPLCDCQDWGDIKVKSLEFAPVDDERIKARVVLKDALTGEDRDLGLLLHRTAGGWLVEDCFNEQGSLAENLRHSTRELLQLKKDAARP</sequence>
<evidence type="ECO:0000313" key="4">
    <source>
        <dbReference type="Proteomes" id="UP000198145"/>
    </source>
</evidence>
<evidence type="ECO:0000256" key="1">
    <source>
        <dbReference type="SAM" id="SignalP"/>
    </source>
</evidence>
<comment type="caution">
    <text evidence="3">The sequence shown here is derived from an EMBL/GenBank/DDBJ whole genome shotgun (WGS) entry which is preliminary data.</text>
</comment>
<reference evidence="3 4" key="1">
    <citation type="submission" date="2017-06" db="EMBL/GenBank/DDBJ databases">
        <title>Draft genome of Pseudomonas nitroreducens DF05.</title>
        <authorList>
            <person name="Iyer R."/>
        </authorList>
    </citation>
    <scope>NUCLEOTIDE SEQUENCE [LARGE SCALE GENOMIC DNA]</scope>
    <source>
        <strain evidence="3 4">DF05</strain>
    </source>
</reference>
<dbReference type="eggNOG" id="ENOG5032ZG4">
    <property type="taxonomic scope" value="Bacteria"/>
</dbReference>
<feature type="signal peptide" evidence="1">
    <location>
        <begin position="1"/>
        <end position="33"/>
    </location>
</feature>
<dbReference type="AlphaFoldDB" id="A0A246FCN2"/>
<keyword evidence="1" id="KW-0732">Signal</keyword>
<evidence type="ECO:0000313" key="3">
    <source>
        <dbReference type="EMBL" id="OWP51200.1"/>
    </source>
</evidence>
<protein>
    <recommendedName>
        <fullName evidence="2">DUF3828 domain-containing protein</fullName>
    </recommendedName>
</protein>
<feature type="domain" description="DUF3828" evidence="2">
    <location>
        <begin position="44"/>
        <end position="157"/>
    </location>
</feature>
<accession>A0A246FCN2</accession>
<feature type="chain" id="PRO_5012647958" description="DUF3828 domain-containing protein" evidence="1">
    <location>
        <begin position="34"/>
        <end position="185"/>
    </location>
</feature>
<evidence type="ECO:0000259" key="2">
    <source>
        <dbReference type="Pfam" id="PF12883"/>
    </source>
</evidence>
<gene>
    <name evidence="3" type="ORF">CEG18_10065</name>
</gene>
<name>A0A246FCN2_PSENT</name>
<dbReference type="InterPro" id="IPR024289">
    <property type="entry name" value="DUF3828"/>
</dbReference>